<organism evidence="1 2">
    <name type="scientific">Cajanus cajan</name>
    <name type="common">Pigeon pea</name>
    <name type="synonym">Cajanus indicus</name>
    <dbReference type="NCBI Taxonomy" id="3821"/>
    <lineage>
        <taxon>Eukaryota</taxon>
        <taxon>Viridiplantae</taxon>
        <taxon>Streptophyta</taxon>
        <taxon>Embryophyta</taxon>
        <taxon>Tracheophyta</taxon>
        <taxon>Spermatophyta</taxon>
        <taxon>Magnoliopsida</taxon>
        <taxon>eudicotyledons</taxon>
        <taxon>Gunneridae</taxon>
        <taxon>Pentapetalae</taxon>
        <taxon>rosids</taxon>
        <taxon>fabids</taxon>
        <taxon>Fabales</taxon>
        <taxon>Fabaceae</taxon>
        <taxon>Papilionoideae</taxon>
        <taxon>50 kb inversion clade</taxon>
        <taxon>NPAAA clade</taxon>
        <taxon>indigoferoid/millettioid clade</taxon>
        <taxon>Phaseoleae</taxon>
        <taxon>Cajanus</taxon>
    </lineage>
</organism>
<evidence type="ECO:0008006" key="3">
    <source>
        <dbReference type="Google" id="ProtNLM"/>
    </source>
</evidence>
<dbReference type="Gramene" id="C.cajan_17637.t">
    <property type="protein sequence ID" value="C.cajan_17637.t.cds1"/>
    <property type="gene ID" value="C.cajan_17637"/>
</dbReference>
<evidence type="ECO:0000313" key="2">
    <source>
        <dbReference type="Proteomes" id="UP000075243"/>
    </source>
</evidence>
<name>A0A151T967_CAJCA</name>
<proteinExistence type="predicted"/>
<evidence type="ECO:0000313" key="1">
    <source>
        <dbReference type="EMBL" id="KYP63581.1"/>
    </source>
</evidence>
<dbReference type="InterPro" id="IPR021109">
    <property type="entry name" value="Peptidase_aspartic_dom_sf"/>
</dbReference>
<accession>A0A151T967</accession>
<protein>
    <recommendedName>
        <fullName evidence="3">RVP_2 domain-containing protein</fullName>
    </recommendedName>
</protein>
<reference evidence="1 2" key="1">
    <citation type="journal article" date="2012" name="Nat. Biotechnol.">
        <title>Draft genome sequence of pigeonpea (Cajanus cajan), an orphan legume crop of resource-poor farmers.</title>
        <authorList>
            <person name="Varshney R.K."/>
            <person name="Chen W."/>
            <person name="Li Y."/>
            <person name="Bharti A.K."/>
            <person name="Saxena R.K."/>
            <person name="Schlueter J.A."/>
            <person name="Donoghue M.T."/>
            <person name="Azam S."/>
            <person name="Fan G."/>
            <person name="Whaley A.M."/>
            <person name="Farmer A.D."/>
            <person name="Sheridan J."/>
            <person name="Iwata A."/>
            <person name="Tuteja R."/>
            <person name="Penmetsa R.V."/>
            <person name="Wu W."/>
            <person name="Upadhyaya H.D."/>
            <person name="Yang S.P."/>
            <person name="Shah T."/>
            <person name="Saxena K.B."/>
            <person name="Michael T."/>
            <person name="McCombie W.R."/>
            <person name="Yang B."/>
            <person name="Zhang G."/>
            <person name="Yang H."/>
            <person name="Wang J."/>
            <person name="Spillane C."/>
            <person name="Cook D.R."/>
            <person name="May G.D."/>
            <person name="Xu X."/>
            <person name="Jackson S.A."/>
        </authorList>
    </citation>
    <scope>NUCLEOTIDE SEQUENCE [LARGE SCALE GENOMIC DNA]</scope>
    <source>
        <strain evidence="2">cv. Asha</strain>
    </source>
</reference>
<sequence>MILVDLRSSHNIIQPYITLHLQLITKPTHHFFLMIKNSEHITCSGFCPQVPIIFQHLFIIPCYLLPIQGIDVIMGIEWLRVISPLQDNIAMP</sequence>
<dbReference type="Gene3D" id="2.40.70.10">
    <property type="entry name" value="Acid Proteases"/>
    <property type="match status" value="1"/>
</dbReference>
<dbReference type="CDD" id="cd00303">
    <property type="entry name" value="retropepsin_like"/>
    <property type="match status" value="1"/>
</dbReference>
<dbReference type="AlphaFoldDB" id="A0A151T967"/>
<dbReference type="EMBL" id="CM003609">
    <property type="protein sequence ID" value="KYP63581.1"/>
    <property type="molecule type" value="Genomic_DNA"/>
</dbReference>
<keyword evidence="2" id="KW-1185">Reference proteome</keyword>
<gene>
    <name evidence="1" type="ORF">KK1_018160</name>
</gene>
<dbReference type="Proteomes" id="UP000075243">
    <property type="component" value="Chromosome 7"/>
</dbReference>
<dbReference type="Pfam" id="PF08284">
    <property type="entry name" value="RVP_2"/>
    <property type="match status" value="1"/>
</dbReference>